<dbReference type="Gene3D" id="3.40.50.300">
    <property type="entry name" value="P-loop containing nucleotide triphosphate hydrolases"/>
    <property type="match status" value="1"/>
</dbReference>
<evidence type="ECO:0000313" key="3">
    <source>
        <dbReference type="Proteomes" id="UP000285768"/>
    </source>
</evidence>
<reference evidence="2 3" key="1">
    <citation type="submission" date="2019-01" db="EMBL/GenBank/DDBJ databases">
        <title>Leucobacter muris sp. nov. isolated from the nose of a laboratory mouse.</title>
        <authorList>
            <person name="Benga L."/>
            <person name="Sproeer C."/>
            <person name="Schumann P."/>
            <person name="Verbarg S."/>
            <person name="Bunk B."/>
            <person name="Engelhardt E."/>
            <person name="Benten P.M."/>
            <person name="Sager M."/>
        </authorList>
    </citation>
    <scope>NUCLEOTIDE SEQUENCE [LARGE SCALE GENOMIC DNA]</scope>
    <source>
        <strain evidence="2 3">DSM 101948</strain>
    </source>
</reference>
<organism evidence="2 3">
    <name type="scientific">Leucobacter muris</name>
    <dbReference type="NCBI Taxonomy" id="1935379"/>
    <lineage>
        <taxon>Bacteria</taxon>
        <taxon>Bacillati</taxon>
        <taxon>Actinomycetota</taxon>
        <taxon>Actinomycetes</taxon>
        <taxon>Micrococcales</taxon>
        <taxon>Microbacteriaceae</taxon>
        <taxon>Leucobacter</taxon>
    </lineage>
</organism>
<evidence type="ECO:0000256" key="1">
    <source>
        <dbReference type="SAM" id="MobiDB-lite"/>
    </source>
</evidence>
<dbReference type="EMBL" id="CP035037">
    <property type="protein sequence ID" value="QAB18320.1"/>
    <property type="molecule type" value="Genomic_DNA"/>
</dbReference>
<dbReference type="RefSeq" id="WP_128387211.1">
    <property type="nucleotide sequence ID" value="NZ_CP035037.1"/>
</dbReference>
<dbReference type="SUPFAM" id="SSF52540">
    <property type="entry name" value="P-loop containing nucleoside triphosphate hydrolases"/>
    <property type="match status" value="1"/>
</dbReference>
<gene>
    <name evidence="2" type="ORF">Leucomu_10680</name>
</gene>
<dbReference type="InterPro" id="IPR027417">
    <property type="entry name" value="P-loop_NTPase"/>
</dbReference>
<evidence type="ECO:0000313" key="2">
    <source>
        <dbReference type="EMBL" id="QAB18320.1"/>
    </source>
</evidence>
<keyword evidence="3" id="KW-1185">Reference proteome</keyword>
<name>A0ABX5QH14_9MICO</name>
<sequence>MKTSLLLPGQSGSSEKLLGLQEPSLLRIPDRAGSRVGEALDLAAVAGLREDPWQELTLDAILSIDASDRWVCTEFGVLVSRQNGKGNIILPFELAHLFLWPKADGEPKTILHSAHEVKTAIEAFRRLKRVITSSPLLMGELLGGERGIKDNNQWRGFELANGNRLIFMARSRNAGVGFTVDVLVVDEAQETPQPAMDALLPTMSAVDNTQALFTGTVPDELNNSEYFEGVRDRGRAGTDPRTGWAEFNPKGSHDPDVAAKIDIRDPEVWRAGNPGLGYRPGLTRATIEDEISRLDPESVKRLRFSIWPNRREEEAEQLSELDIAVWKRVAGDHPVKGDGGVIAIAVGRGGGYATISKAIRVDDEHIAVEHHKTDRKVRWVADDVKALKAELGNALVVVDPKNAAMILADLDRVGVKYLPMSIDELAAAHSIFIEMSNDGLVLHRDQAEVTKSLELATTRAIGRAGFTWEPSDPTKPISHAQSVTWAVWGVIKSEASPKREPELAWFEFRPVFLSTCR</sequence>
<protein>
    <recommendedName>
        <fullName evidence="4">Terminase</fullName>
    </recommendedName>
</protein>
<evidence type="ECO:0008006" key="4">
    <source>
        <dbReference type="Google" id="ProtNLM"/>
    </source>
</evidence>
<feature type="region of interest" description="Disordered" evidence="1">
    <location>
        <begin position="231"/>
        <end position="257"/>
    </location>
</feature>
<dbReference type="Proteomes" id="UP000285768">
    <property type="component" value="Chromosome"/>
</dbReference>
<accession>A0ABX5QH14</accession>
<proteinExistence type="predicted"/>